<sequence>MLYEEELEFDKKFQVKPFIKDCIFELLERFWVLKETDESLFYQIKDHEVEIKKYFRETFHYRLISNHELVKLEKIPVVAHSWMGEKTNKSVSVFKSSMDYAFFFWLLAFLEGKNVDQQFTLQNICEYFQVQEHGQLVWKDGVGYQNRLSLVRVMKYAVKMTLLKVEDQEIDDFSGDDSHDVLLQRTPYSSYFMRMFSEDISSCNSLSDFMAYLDKENQRNVDRKHRYYRRLFLEPIVYHKEMAEEDQEYVKNYYSGVENHLYRYTDFTYERYNGTSLLVKEEAAANEKIYPTDNMVIKISMLFGNYLYQRPFAYPFNEDNKLELSMVDVDNIFSELKKEHRQYWTKKLRQAKVEDLRIEVINEMKKWMFVEEREDTFIIKEGLFRIVGEYYLEK</sequence>
<dbReference type="Pfam" id="PF09661">
    <property type="entry name" value="DUF2398"/>
    <property type="match status" value="1"/>
</dbReference>
<name>A0A9W4KZI0_9BACI</name>
<dbReference type="RefSeq" id="WP_230302666.1">
    <property type="nucleotide sequence ID" value="NZ_CAKKMG010000047.1"/>
</dbReference>
<dbReference type="EMBL" id="CAKKMG010000047">
    <property type="protein sequence ID" value="CAH0251909.1"/>
    <property type="molecule type" value="Genomic_DNA"/>
</dbReference>
<gene>
    <name evidence="1" type="ORF">SRABI133_03149</name>
</gene>
<organism evidence="1 2">
    <name type="scientific">Peribacillus simplex</name>
    <dbReference type="NCBI Taxonomy" id="1478"/>
    <lineage>
        <taxon>Bacteria</taxon>
        <taxon>Bacillati</taxon>
        <taxon>Bacillota</taxon>
        <taxon>Bacilli</taxon>
        <taxon>Bacillales</taxon>
        <taxon>Bacillaceae</taxon>
        <taxon>Peribacillus</taxon>
    </lineage>
</organism>
<dbReference type="Proteomes" id="UP000789326">
    <property type="component" value="Unassembled WGS sequence"/>
</dbReference>
<evidence type="ECO:0000313" key="1">
    <source>
        <dbReference type="EMBL" id="CAH0251909.1"/>
    </source>
</evidence>
<evidence type="ECO:0000313" key="2">
    <source>
        <dbReference type="Proteomes" id="UP000789326"/>
    </source>
</evidence>
<reference evidence="1" key="1">
    <citation type="submission" date="2021-11" db="EMBL/GenBank/DDBJ databases">
        <authorList>
            <person name="Bulgarelli D."/>
        </authorList>
    </citation>
    <scope>NUCLEOTIDE SEQUENCE</scope>
    <source>
        <strain evidence="1">Bi133</strain>
    </source>
</reference>
<comment type="caution">
    <text evidence="1">The sequence shown here is derived from an EMBL/GenBank/DDBJ whole genome shotgun (WGS) entry which is preliminary data.</text>
</comment>
<protein>
    <recommendedName>
        <fullName evidence="3">TIGR02678 family protein</fullName>
    </recommendedName>
</protein>
<proteinExistence type="predicted"/>
<dbReference type="AlphaFoldDB" id="A0A9W4KZI0"/>
<evidence type="ECO:0008006" key="3">
    <source>
        <dbReference type="Google" id="ProtNLM"/>
    </source>
</evidence>
<accession>A0A9W4KZI0</accession>
<dbReference type="NCBIfam" id="TIGR02678">
    <property type="entry name" value="TIGR02678 family protein"/>
    <property type="match status" value="1"/>
</dbReference>
<dbReference type="InterPro" id="IPR013494">
    <property type="entry name" value="CHP02678"/>
</dbReference>